<evidence type="ECO:0000313" key="1">
    <source>
        <dbReference type="EMBL" id="OYX34087.1"/>
    </source>
</evidence>
<organism evidence="1 2">
    <name type="scientific">Brevundimonas subvibrioides</name>
    <dbReference type="NCBI Taxonomy" id="74313"/>
    <lineage>
        <taxon>Bacteria</taxon>
        <taxon>Pseudomonadati</taxon>
        <taxon>Pseudomonadota</taxon>
        <taxon>Alphaproteobacteria</taxon>
        <taxon>Caulobacterales</taxon>
        <taxon>Caulobacteraceae</taxon>
        <taxon>Brevundimonas</taxon>
    </lineage>
</organism>
<proteinExistence type="predicted"/>
<accession>A0A258FPG5</accession>
<dbReference type="AlphaFoldDB" id="A0A258FPG5"/>
<reference evidence="1 2" key="1">
    <citation type="submission" date="2017-03" db="EMBL/GenBank/DDBJ databases">
        <title>Lifting the veil on microbial sulfur biogeochemistry in mining wastewaters.</title>
        <authorList>
            <person name="Kantor R.S."/>
            <person name="Colenbrander Nelson T."/>
            <person name="Marshall S."/>
            <person name="Bennett D."/>
            <person name="Apte S."/>
            <person name="Camacho D."/>
            <person name="Thomas B.C."/>
            <person name="Warren L.A."/>
            <person name="Banfield J.F."/>
        </authorList>
    </citation>
    <scope>NUCLEOTIDE SEQUENCE [LARGE SCALE GENOMIC DNA]</scope>
    <source>
        <strain evidence="1">32-69-9</strain>
    </source>
</reference>
<protein>
    <submittedName>
        <fullName evidence="1">Uncharacterized protein</fullName>
    </submittedName>
</protein>
<comment type="caution">
    <text evidence="1">The sequence shown here is derived from an EMBL/GenBank/DDBJ whole genome shotgun (WGS) entry which is preliminary data.</text>
</comment>
<sequence length="89" mass="9675">MAVVRPTFETEETASSHGDRVRALQAETLAVTHDHITALAEAIERMTVLADEIAVGGATYPQSVKDIARRLSQEAPVASRTLRATLTRF</sequence>
<name>A0A258FPG5_9CAUL</name>
<evidence type="ECO:0000313" key="2">
    <source>
        <dbReference type="Proteomes" id="UP000215595"/>
    </source>
</evidence>
<dbReference type="Proteomes" id="UP000215595">
    <property type="component" value="Unassembled WGS sequence"/>
</dbReference>
<gene>
    <name evidence="1" type="ORF">B7Z01_07040</name>
</gene>
<dbReference type="EMBL" id="NCEB01000011">
    <property type="protein sequence ID" value="OYX34087.1"/>
    <property type="molecule type" value="Genomic_DNA"/>
</dbReference>